<dbReference type="GO" id="GO:0006633">
    <property type="term" value="P:fatty acid biosynthetic process"/>
    <property type="evidence" value="ECO:0007669"/>
    <property type="project" value="InterPro"/>
</dbReference>
<keyword evidence="6" id="KW-0511">Multifunctional enzyme</keyword>
<feature type="active site" description="Proton acceptor; for dehydratase activity" evidence="8">
    <location>
        <position position="897"/>
    </location>
</feature>
<evidence type="ECO:0000256" key="7">
    <source>
        <dbReference type="ARBA" id="ARBA00023315"/>
    </source>
</evidence>
<dbReference type="PROSITE" id="PS52019">
    <property type="entry name" value="PKS_MFAS_DH"/>
    <property type="match status" value="1"/>
</dbReference>
<dbReference type="InterPro" id="IPR001227">
    <property type="entry name" value="Ac_transferase_dom_sf"/>
</dbReference>
<feature type="region of interest" description="C-terminal hotdog fold" evidence="8">
    <location>
        <begin position="986"/>
        <end position="1144"/>
    </location>
</feature>
<dbReference type="InterPro" id="IPR016035">
    <property type="entry name" value="Acyl_Trfase/lysoPLipase"/>
</dbReference>
<dbReference type="Pfam" id="PF00109">
    <property type="entry name" value="ketoacyl-synt"/>
    <property type="match status" value="1"/>
</dbReference>
<dbReference type="SMART" id="SM00827">
    <property type="entry name" value="PKS_AT"/>
    <property type="match status" value="1"/>
</dbReference>
<protein>
    <submittedName>
        <fullName evidence="12">Polyketide synthase-like protein</fullName>
    </submittedName>
</protein>
<dbReference type="Gene3D" id="3.10.129.120">
    <property type="match status" value="1"/>
</dbReference>
<keyword evidence="1" id="KW-0596">Phosphopantetheine</keyword>
<dbReference type="Pfam" id="PF00550">
    <property type="entry name" value="PP-binding"/>
    <property type="match status" value="1"/>
</dbReference>
<dbReference type="InterPro" id="IPR049900">
    <property type="entry name" value="PKS_mFAS_DH"/>
</dbReference>
<evidence type="ECO:0000256" key="5">
    <source>
        <dbReference type="ARBA" id="ARBA00023002"/>
    </source>
</evidence>
<feature type="domain" description="Carrier" evidence="9">
    <location>
        <begin position="2172"/>
        <end position="2250"/>
    </location>
</feature>
<dbReference type="Gene3D" id="3.40.47.10">
    <property type="match status" value="1"/>
</dbReference>
<accession>A0A8K0SQI3</accession>
<dbReference type="Pfam" id="PF13602">
    <property type="entry name" value="ADH_zinc_N_2"/>
    <property type="match status" value="1"/>
</dbReference>
<dbReference type="Gene3D" id="3.10.129.10">
    <property type="entry name" value="Hotdog Thioesterase"/>
    <property type="match status" value="1"/>
</dbReference>
<dbReference type="Gene3D" id="3.90.180.10">
    <property type="entry name" value="Medium-chain alcohol dehydrogenases, catalytic domain"/>
    <property type="match status" value="1"/>
</dbReference>
<dbReference type="InterPro" id="IPR050091">
    <property type="entry name" value="PKS_NRPS_Biosynth_Enz"/>
</dbReference>
<dbReference type="SUPFAM" id="SSF55048">
    <property type="entry name" value="Probable ACP-binding domain of malonyl-CoA ACP transacylase"/>
    <property type="match status" value="1"/>
</dbReference>
<dbReference type="Pfam" id="PF21089">
    <property type="entry name" value="PKS_DH_N"/>
    <property type="match status" value="1"/>
</dbReference>
<dbReference type="GO" id="GO:0008168">
    <property type="term" value="F:methyltransferase activity"/>
    <property type="evidence" value="ECO:0007669"/>
    <property type="project" value="UniProtKB-KW"/>
</dbReference>
<dbReference type="SUPFAM" id="SSF52151">
    <property type="entry name" value="FabD/lysophospholipase-like"/>
    <property type="match status" value="1"/>
</dbReference>
<dbReference type="InterPro" id="IPR014043">
    <property type="entry name" value="Acyl_transferase_dom"/>
</dbReference>
<dbReference type="InterPro" id="IPR032821">
    <property type="entry name" value="PKS_assoc"/>
</dbReference>
<evidence type="ECO:0000256" key="8">
    <source>
        <dbReference type="PROSITE-ProRule" id="PRU01363"/>
    </source>
</evidence>
<dbReference type="SUPFAM" id="SSF47336">
    <property type="entry name" value="ACP-like"/>
    <property type="match status" value="1"/>
</dbReference>
<dbReference type="Pfam" id="PF00698">
    <property type="entry name" value="Acyl_transf_1"/>
    <property type="match status" value="1"/>
</dbReference>
<dbReference type="PROSITE" id="PS50075">
    <property type="entry name" value="CARRIER"/>
    <property type="match status" value="1"/>
</dbReference>
<evidence type="ECO:0000259" key="9">
    <source>
        <dbReference type="PROSITE" id="PS50075"/>
    </source>
</evidence>
<dbReference type="GO" id="GO:0044550">
    <property type="term" value="P:secondary metabolite biosynthetic process"/>
    <property type="evidence" value="ECO:0007669"/>
    <property type="project" value="TreeGrafter"/>
</dbReference>
<evidence type="ECO:0000256" key="3">
    <source>
        <dbReference type="ARBA" id="ARBA00022679"/>
    </source>
</evidence>
<dbReference type="InterPro" id="IPR011032">
    <property type="entry name" value="GroES-like_sf"/>
</dbReference>
<dbReference type="Proteomes" id="UP000813444">
    <property type="component" value="Unassembled WGS sequence"/>
</dbReference>
<feature type="domain" description="PKS/mFAS DH" evidence="11">
    <location>
        <begin position="865"/>
        <end position="1144"/>
    </location>
</feature>
<dbReference type="Gene3D" id="3.40.366.10">
    <property type="entry name" value="Malonyl-Coenzyme A Acyl Carrier Protein, domain 2"/>
    <property type="match status" value="1"/>
</dbReference>
<dbReference type="GO" id="GO:0032259">
    <property type="term" value="P:methylation"/>
    <property type="evidence" value="ECO:0007669"/>
    <property type="project" value="UniProtKB-KW"/>
</dbReference>
<dbReference type="PROSITE" id="PS52004">
    <property type="entry name" value="KS3_2"/>
    <property type="match status" value="1"/>
</dbReference>
<organism evidence="12 13">
    <name type="scientific">Stachybotrys elegans</name>
    <dbReference type="NCBI Taxonomy" id="80388"/>
    <lineage>
        <taxon>Eukaryota</taxon>
        <taxon>Fungi</taxon>
        <taxon>Dikarya</taxon>
        <taxon>Ascomycota</taxon>
        <taxon>Pezizomycotina</taxon>
        <taxon>Sordariomycetes</taxon>
        <taxon>Hypocreomycetidae</taxon>
        <taxon>Hypocreales</taxon>
        <taxon>Stachybotryaceae</taxon>
        <taxon>Stachybotrys</taxon>
    </lineage>
</organism>
<name>A0A8K0SQI3_9HYPO</name>
<reference evidence="12" key="1">
    <citation type="journal article" date="2021" name="Nat. Commun.">
        <title>Genetic determinants of endophytism in the Arabidopsis root mycobiome.</title>
        <authorList>
            <person name="Mesny F."/>
            <person name="Miyauchi S."/>
            <person name="Thiergart T."/>
            <person name="Pickel B."/>
            <person name="Atanasova L."/>
            <person name="Karlsson M."/>
            <person name="Huettel B."/>
            <person name="Barry K.W."/>
            <person name="Haridas S."/>
            <person name="Chen C."/>
            <person name="Bauer D."/>
            <person name="Andreopoulos W."/>
            <person name="Pangilinan J."/>
            <person name="LaButti K."/>
            <person name="Riley R."/>
            <person name="Lipzen A."/>
            <person name="Clum A."/>
            <person name="Drula E."/>
            <person name="Henrissat B."/>
            <person name="Kohler A."/>
            <person name="Grigoriev I.V."/>
            <person name="Martin F.M."/>
            <person name="Hacquard S."/>
        </authorList>
    </citation>
    <scope>NUCLEOTIDE SEQUENCE</scope>
    <source>
        <strain evidence="12">MPI-CAGE-CH-0235</strain>
    </source>
</reference>
<dbReference type="InterPro" id="IPR020843">
    <property type="entry name" value="ER"/>
</dbReference>
<dbReference type="OrthoDB" id="329835at2759"/>
<dbReference type="InterPro" id="IPR036736">
    <property type="entry name" value="ACP-like_sf"/>
</dbReference>
<dbReference type="InterPro" id="IPR016036">
    <property type="entry name" value="Malonyl_transacylase_ACP-bd"/>
</dbReference>
<evidence type="ECO:0000313" key="13">
    <source>
        <dbReference type="Proteomes" id="UP000813444"/>
    </source>
</evidence>
<dbReference type="SMART" id="SM00825">
    <property type="entry name" value="PKS_KS"/>
    <property type="match status" value="1"/>
</dbReference>
<dbReference type="InterPro" id="IPR020806">
    <property type="entry name" value="PKS_PP-bd"/>
</dbReference>
<dbReference type="InterPro" id="IPR020841">
    <property type="entry name" value="PKS_Beta-ketoAc_synthase_dom"/>
</dbReference>
<dbReference type="Pfam" id="PF14765">
    <property type="entry name" value="PS-DH"/>
    <property type="match status" value="1"/>
</dbReference>
<dbReference type="InterPro" id="IPR014030">
    <property type="entry name" value="Ketoacyl_synth_N"/>
</dbReference>
<sequence>MHPPPEDPICVVGMACRLPGDVRSPSDLWQFLMRKGTGQGTVPPERYNIAGFFSKKGDKSGVMNVDGGYFLREDVRQFDNDFFGINNFEATYGIYIDPQQRKLLEVIFECFENSGVSLDGISGSNTGVYVGNFTQDHFLMQVRDPDDIRRYHALGSGLTMLANRVSHVFNLHGPSLTLDTACSSSIYSMHLAVSALKAGECDGAVVAASNLILNPLPHVAAMKAGMLSPTSTCHTFDISADGYARAEGVNVVYLKRLSSAIENNDTIYGVIRGTAVNSAELQEAVVRKAYRNANLDFSDTDYIECHGTGTEVGDVVEMSALGKCFSVGSSKTIKIGGTKPNFGHSEAASSLTSLMKILLSFQHGIIPPTRGVETPSPRLGLDRHNMQVVTEAQPWPRKLQRASLSSFGYGGANAHAIIESLSSYMSHRSTQNLEPLDKPHHQPLVLPLSAASQESLKIRVSQIRQIAESCNTRDMESMSYTLGERYAGMGKKLLEHSAVFLDTIRGLDRGLQGLMPPYAPDWTLESILRRDGDESQIHNPAISQPVCTALQLGLVNMLYDWGVHPSAAVGHSSGEIASAYAAGLLSASQAIIVAYFRGYAVAHQPTARAMLACGIAAEEAEALIRHHRLEGRVCVACINAPESVTLSGEKGGIDEIKLHLLDRKVFCRLLETGGQAYHSPWMKDAGAMYEELLSLSLPNAPLDSRFAAKMYSTVHHSQDGPDLAHRSTSMPKYWRDNLENPVKFSTTLQHLIQGQRFHIIEIGPHSALKGPISQIRKSASFDERAIPYSPTLIRGGDAYHSMMRLAGRLFAYGHKLNWRAINLTGEEGRTLFRGMPPYPWDYSAGLAWFEPRASIELRNRSFIRHELLGSQQLAGNGIDWSWRNVLRPSEVPWLCDHRVESQVLFPAAGYLAMAMEAVTRVRAESATASLERAAFEFQNESELEQVPLEMHTTMTSRKLSTKTSSANIYDFTVSSCVRVFDASPEGTVSLRARWHEQYKEVGMSFGPHFQTLDGVQTDSNQIRPDVLCTSRIRPPMLPESANSYAMHPLTIDSCLQATLISAAAGNPDAFRAYVPVFIAECRIVTVSSRDKTGFSTLRADCSLLDAQSMPLVVEDNNNDDPSLQRHIAMRVGWKPDIMHLTRETLPQLEVYVAGFIQQRGLPSREDDGEFREMAGALLDLAGHKNPPMRVLETGATEESSKAEWLELLGHATAFPRLDSWFSAQLDSENGVAAADPDGRKFDVAVVHANSKLTGGTIKHHLPLMNDRAVVIFPQSESATTLLVAANFEVLDIGNCLSLAIRATSQMNQRQRIILIVQGDELSTCLQDFIAELTRRLHLTYGACDVVCKTLSELAAPVISEDVLCISLLEMERPVLATLNREDMELLHGLTSVTREIVWLIGANLFAVPNPDLCLVQGLSRVLMVEQPSLRFAVIDVGSPEVFSSGSDNVCYNIARVLDQQEYIDDKEYALSHGLLHVSRIEPNLEINAAFQHRSWKTSASMAQLKLSHANPARLSIDRMGTMDSMHFQQLCEPPAGPPTGFVDVETKAVSLNAKDVYTMRGRVETRTGTAAIEFSGVVTAIGPGEEDLRVGDRVVVLAPHSFSTTERVPAWTCHKLLPCEDGAVMATLPTIYSTALYAIRDMARLRRGESILVHSAAGAFGLATIALAQRVGAEVYTTVGSQAKREYLVSHCSVPSTHIFSSRDDGFVSALNAATGGRGVNVVVNSLVGDLMHATWRCLAPFGRFVEVGKRELVDAGKLEMDIVSRNTTFTAFDLTEMFFQDGDYHQNHLAGLVKDVLELYRLKEIQPVPVTTFDVSDVSSAYRYFSSKDRIGKIVISLEDPNSLLTVAPPRYLTVLSPDKVYILVGALGGLGRSVARRMKWRGAQKFVFLQRSGCDKSTAREFVTLLRQEGAAITVIKGDVANPDDVAASISASKELGGPIGGVLQAAMGLHEDLFGKMSSEAWHESVRPKWAGTWNLHAALDGHDEALDFFVMMSSMNGTIGIPTESNYCAANAFLDSFARWRRSNGKPAVSLALGMVSDVGYVHENPEIESLLLKRGTHPLTENDLLRLVDFSIGGTGSYCGPTPGTPAPAHILTGLEITSVRKLTSQGFEISNSTLDDHRMSILAAALKASRSAGSWAAESFVNDDAGVKGMARSILGRFKSQSGAASLRELLLEVLVKKISDMLLTPKNQIDPDRAFAQYGMDSMIASEFRSWLWNSFHYDIPFLNLLSFQDSLGTISVSLEEQLLLHS</sequence>
<dbReference type="Pfam" id="PF16197">
    <property type="entry name" value="KAsynt_C_assoc"/>
    <property type="match status" value="1"/>
</dbReference>
<dbReference type="InterPro" id="IPR013968">
    <property type="entry name" value="PKS_KR"/>
</dbReference>
<dbReference type="Pfam" id="PF02801">
    <property type="entry name" value="Ketoacyl-synt_C"/>
    <property type="match status" value="1"/>
</dbReference>
<dbReference type="PROSITE" id="PS00606">
    <property type="entry name" value="KS3_1"/>
    <property type="match status" value="1"/>
</dbReference>
<dbReference type="GO" id="GO:0016491">
    <property type="term" value="F:oxidoreductase activity"/>
    <property type="evidence" value="ECO:0007669"/>
    <property type="project" value="UniProtKB-KW"/>
</dbReference>
<keyword evidence="4" id="KW-0521">NADP</keyword>
<keyword evidence="3" id="KW-0808">Transferase</keyword>
<dbReference type="InterPro" id="IPR018201">
    <property type="entry name" value="Ketoacyl_synth_AS"/>
</dbReference>
<comment type="caution">
    <text evidence="12">The sequence shown here is derived from an EMBL/GenBank/DDBJ whole genome shotgun (WGS) entry which is preliminary data.</text>
</comment>
<dbReference type="Pfam" id="PF08659">
    <property type="entry name" value="KR"/>
    <property type="match status" value="1"/>
</dbReference>
<gene>
    <name evidence="12" type="ORF">B0I35DRAFT_451746</name>
</gene>
<dbReference type="SUPFAM" id="SSF51735">
    <property type="entry name" value="NAD(P)-binding Rossmann-fold domains"/>
    <property type="match status" value="2"/>
</dbReference>
<evidence type="ECO:0000259" key="11">
    <source>
        <dbReference type="PROSITE" id="PS52019"/>
    </source>
</evidence>
<dbReference type="SMART" id="SM00826">
    <property type="entry name" value="PKS_DH"/>
    <property type="match status" value="1"/>
</dbReference>
<evidence type="ECO:0000259" key="10">
    <source>
        <dbReference type="PROSITE" id="PS52004"/>
    </source>
</evidence>
<evidence type="ECO:0000256" key="6">
    <source>
        <dbReference type="ARBA" id="ARBA00023268"/>
    </source>
</evidence>
<proteinExistence type="predicted"/>
<dbReference type="InterPro" id="IPR013154">
    <property type="entry name" value="ADH-like_N"/>
</dbReference>
<dbReference type="SMART" id="SM00823">
    <property type="entry name" value="PKS_PP"/>
    <property type="match status" value="1"/>
</dbReference>
<dbReference type="InterPro" id="IPR009081">
    <property type="entry name" value="PP-bd_ACP"/>
</dbReference>
<dbReference type="Gene3D" id="1.10.1200.10">
    <property type="entry name" value="ACP-like"/>
    <property type="match status" value="1"/>
</dbReference>
<dbReference type="InterPro" id="IPR057326">
    <property type="entry name" value="KR_dom"/>
</dbReference>
<feature type="active site" description="Proton donor; for dehydratase activity" evidence="8">
    <location>
        <position position="1052"/>
    </location>
</feature>
<dbReference type="InterPro" id="IPR049551">
    <property type="entry name" value="PKS_DH_C"/>
</dbReference>
<dbReference type="SMART" id="SM00822">
    <property type="entry name" value="PKS_KR"/>
    <property type="match status" value="1"/>
</dbReference>
<evidence type="ECO:0000313" key="12">
    <source>
        <dbReference type="EMBL" id="KAH7316948.1"/>
    </source>
</evidence>
<dbReference type="GO" id="GO:0004312">
    <property type="term" value="F:fatty acid synthase activity"/>
    <property type="evidence" value="ECO:0007669"/>
    <property type="project" value="TreeGrafter"/>
</dbReference>
<dbReference type="SUPFAM" id="SSF50129">
    <property type="entry name" value="GroES-like"/>
    <property type="match status" value="1"/>
</dbReference>
<evidence type="ECO:0000256" key="1">
    <source>
        <dbReference type="ARBA" id="ARBA00022450"/>
    </source>
</evidence>
<dbReference type="Gene3D" id="3.40.50.720">
    <property type="entry name" value="NAD(P)-binding Rossmann-like Domain"/>
    <property type="match status" value="2"/>
</dbReference>
<dbReference type="InterPro" id="IPR014031">
    <property type="entry name" value="Ketoacyl_synth_C"/>
</dbReference>
<dbReference type="InterPro" id="IPR016039">
    <property type="entry name" value="Thiolase-like"/>
</dbReference>
<dbReference type="GO" id="GO:0031177">
    <property type="term" value="F:phosphopantetheine binding"/>
    <property type="evidence" value="ECO:0007669"/>
    <property type="project" value="InterPro"/>
</dbReference>
<dbReference type="Pfam" id="PF23114">
    <property type="entry name" value="NAD-bd_HRPKS_sdrA"/>
    <property type="match status" value="1"/>
</dbReference>
<dbReference type="InterPro" id="IPR036291">
    <property type="entry name" value="NAD(P)-bd_dom_sf"/>
</dbReference>
<feature type="domain" description="Ketosynthase family 3 (KS3)" evidence="10">
    <location>
        <begin position="6"/>
        <end position="420"/>
    </location>
</feature>
<keyword evidence="5" id="KW-0560">Oxidoreductase</keyword>
<dbReference type="InterPro" id="IPR020807">
    <property type="entry name" value="PKS_DH"/>
</dbReference>
<dbReference type="EMBL" id="JAGPNK010000008">
    <property type="protein sequence ID" value="KAH7316948.1"/>
    <property type="molecule type" value="Genomic_DNA"/>
</dbReference>
<dbReference type="PANTHER" id="PTHR43775">
    <property type="entry name" value="FATTY ACID SYNTHASE"/>
    <property type="match status" value="1"/>
</dbReference>
<dbReference type="SUPFAM" id="SSF53901">
    <property type="entry name" value="Thiolase-like"/>
    <property type="match status" value="1"/>
</dbReference>
<dbReference type="InterPro" id="IPR056501">
    <property type="entry name" value="NAD-bd_HRPKS_sdrA"/>
</dbReference>
<dbReference type="CDD" id="cd00833">
    <property type="entry name" value="PKS"/>
    <property type="match status" value="1"/>
</dbReference>
<keyword evidence="2" id="KW-0597">Phosphoprotein</keyword>
<feature type="region of interest" description="N-terminal hotdog fold" evidence="8">
    <location>
        <begin position="865"/>
        <end position="974"/>
    </location>
</feature>
<keyword evidence="7" id="KW-0012">Acyltransferase</keyword>
<evidence type="ECO:0000256" key="4">
    <source>
        <dbReference type="ARBA" id="ARBA00022857"/>
    </source>
</evidence>
<evidence type="ECO:0000256" key="2">
    <source>
        <dbReference type="ARBA" id="ARBA00022553"/>
    </source>
</evidence>
<dbReference type="SMART" id="SM00829">
    <property type="entry name" value="PKS_ER"/>
    <property type="match status" value="1"/>
</dbReference>
<dbReference type="CDD" id="cd05195">
    <property type="entry name" value="enoyl_red"/>
    <property type="match status" value="1"/>
</dbReference>
<dbReference type="Pfam" id="PF08240">
    <property type="entry name" value="ADH_N"/>
    <property type="match status" value="1"/>
</dbReference>
<dbReference type="InterPro" id="IPR049552">
    <property type="entry name" value="PKS_DH_N"/>
</dbReference>
<dbReference type="PANTHER" id="PTHR43775:SF50">
    <property type="entry name" value="HIGHLY REDUCING POLYKETIDE SYNTHASE SRDA"/>
    <property type="match status" value="1"/>
</dbReference>
<keyword evidence="13" id="KW-1185">Reference proteome</keyword>
<dbReference type="GO" id="GO:0004315">
    <property type="term" value="F:3-oxoacyl-[acyl-carrier-protein] synthase activity"/>
    <property type="evidence" value="ECO:0007669"/>
    <property type="project" value="InterPro"/>
</dbReference>